<dbReference type="PANTHER" id="PTHR47829:SF1">
    <property type="entry name" value="HAD FAMILY PHOSPHATASE"/>
    <property type="match status" value="1"/>
</dbReference>
<reference evidence="2 3" key="1">
    <citation type="submission" date="2019-01" db="EMBL/GenBank/DDBJ databases">
        <title>Spirosoma flava sp. nov., a propanil-degrading bacterium isolated from herbicide-contaminated soil.</title>
        <authorList>
            <person name="Zhang L."/>
            <person name="Jiang J.-D."/>
        </authorList>
    </citation>
    <scope>NUCLEOTIDE SEQUENCE [LARGE SCALE GENOMIC DNA]</scope>
    <source>
        <strain evidence="2 3">TY50</strain>
    </source>
</reference>
<organism evidence="2 3">
    <name type="scientific">Spirosoma sordidisoli</name>
    <dbReference type="NCBI Taxonomy" id="2502893"/>
    <lineage>
        <taxon>Bacteria</taxon>
        <taxon>Pseudomonadati</taxon>
        <taxon>Bacteroidota</taxon>
        <taxon>Cytophagia</taxon>
        <taxon>Cytophagales</taxon>
        <taxon>Cytophagaceae</taxon>
        <taxon>Spirosoma</taxon>
    </lineage>
</organism>
<proteinExistence type="predicted"/>
<name>A0A4Q2UGC0_9BACT</name>
<dbReference type="RefSeq" id="WP_129603156.1">
    <property type="nucleotide sequence ID" value="NZ_SBLB01000005.1"/>
</dbReference>
<dbReference type="CDD" id="cd05154">
    <property type="entry name" value="ACAD10_11_N-like"/>
    <property type="match status" value="1"/>
</dbReference>
<feature type="domain" description="Aminoglycoside phosphotransferase" evidence="1">
    <location>
        <begin position="40"/>
        <end position="283"/>
    </location>
</feature>
<dbReference type="AlphaFoldDB" id="A0A4Q2UGC0"/>
<evidence type="ECO:0000313" key="2">
    <source>
        <dbReference type="EMBL" id="RYC68367.1"/>
    </source>
</evidence>
<keyword evidence="2" id="KW-0808">Transferase</keyword>
<evidence type="ECO:0000259" key="1">
    <source>
        <dbReference type="Pfam" id="PF01636"/>
    </source>
</evidence>
<gene>
    <name evidence="2" type="ORF">EQG79_18570</name>
</gene>
<dbReference type="GO" id="GO:0016740">
    <property type="term" value="F:transferase activity"/>
    <property type="evidence" value="ECO:0007669"/>
    <property type="project" value="UniProtKB-KW"/>
</dbReference>
<evidence type="ECO:0000313" key="3">
    <source>
        <dbReference type="Proteomes" id="UP000290407"/>
    </source>
</evidence>
<dbReference type="InterPro" id="IPR002575">
    <property type="entry name" value="Aminoglycoside_PTrfase"/>
</dbReference>
<dbReference type="InterPro" id="IPR041726">
    <property type="entry name" value="ACAD10_11_N"/>
</dbReference>
<dbReference type="Gene3D" id="3.90.1200.10">
    <property type="match status" value="1"/>
</dbReference>
<accession>A0A4Q2UGC0</accession>
<protein>
    <submittedName>
        <fullName evidence="2">Phosphotransferase family protein</fullName>
    </submittedName>
</protein>
<dbReference type="EMBL" id="SBLB01000005">
    <property type="protein sequence ID" value="RYC68367.1"/>
    <property type="molecule type" value="Genomic_DNA"/>
</dbReference>
<sequence length="362" mass="40413">MTIIQPDTPTRTRPGEELDRAALQAYLSDQIPALGAITNIAQFPGGYSNLTYLLTTSNREYILRRPPFGAKDIKGGHDMGREYRVLTILQQSGYKPIPEPVVFCDDESILGCSFYIMERVQGVILRAQTAPKLGIPADVMQQLSLALVDSLVDLHAISLHSTDPTRLGLIQLGKPEGYVQRQVAGWHRRYGAAQTDVIPDMDALARYLTDQLPPDNPNPTLLHNDFKYDNVVLNPDNLPDIRAVLDWEMCTVGDPLMDVGTSLSYWAEPTDDPFRKTFNLTWLPGNLTRQAFAERYAERSGRNIDNLLYYYVFGLFKNAVVIQQIYGRYRKGLTQDPRFAGLLAGVQALARAGVQALEAGLI</sequence>
<dbReference type="InterPro" id="IPR052898">
    <property type="entry name" value="ACAD10-like"/>
</dbReference>
<dbReference type="Gene3D" id="3.30.200.20">
    <property type="entry name" value="Phosphorylase Kinase, domain 1"/>
    <property type="match status" value="1"/>
</dbReference>
<keyword evidence="3" id="KW-1185">Reference proteome</keyword>
<dbReference type="Proteomes" id="UP000290407">
    <property type="component" value="Unassembled WGS sequence"/>
</dbReference>
<dbReference type="SUPFAM" id="SSF56112">
    <property type="entry name" value="Protein kinase-like (PK-like)"/>
    <property type="match status" value="1"/>
</dbReference>
<dbReference type="InterPro" id="IPR011009">
    <property type="entry name" value="Kinase-like_dom_sf"/>
</dbReference>
<dbReference type="Pfam" id="PF01636">
    <property type="entry name" value="APH"/>
    <property type="match status" value="1"/>
</dbReference>
<comment type="caution">
    <text evidence="2">The sequence shown here is derived from an EMBL/GenBank/DDBJ whole genome shotgun (WGS) entry which is preliminary data.</text>
</comment>
<dbReference type="PANTHER" id="PTHR47829">
    <property type="entry name" value="HYDROLASE, PUTATIVE (AFU_ORTHOLOGUE AFUA_1G12880)-RELATED"/>
    <property type="match status" value="1"/>
</dbReference>